<dbReference type="Pfam" id="PF16719">
    <property type="entry name" value="SAWADEE"/>
    <property type="match status" value="1"/>
</dbReference>
<proteinExistence type="predicted"/>
<dbReference type="OrthoDB" id="1866990at2759"/>
<dbReference type="Gramene" id="KFK29038">
    <property type="protein sequence ID" value="KFK29038"/>
    <property type="gene ID" value="AALP_AA7G080600"/>
</dbReference>
<dbReference type="EMBL" id="CM002875">
    <property type="protein sequence ID" value="KFK29038.1"/>
    <property type="molecule type" value="Genomic_DNA"/>
</dbReference>
<organism evidence="2 3">
    <name type="scientific">Arabis alpina</name>
    <name type="common">Alpine rock-cress</name>
    <dbReference type="NCBI Taxonomy" id="50452"/>
    <lineage>
        <taxon>Eukaryota</taxon>
        <taxon>Viridiplantae</taxon>
        <taxon>Streptophyta</taxon>
        <taxon>Embryophyta</taxon>
        <taxon>Tracheophyta</taxon>
        <taxon>Spermatophyta</taxon>
        <taxon>Magnoliopsida</taxon>
        <taxon>eudicotyledons</taxon>
        <taxon>Gunneridae</taxon>
        <taxon>Pentapetalae</taxon>
        <taxon>rosids</taxon>
        <taxon>malvids</taxon>
        <taxon>Brassicales</taxon>
        <taxon>Brassicaceae</taxon>
        <taxon>Arabideae</taxon>
        <taxon>Arabis</taxon>
    </lineage>
</organism>
<dbReference type="GO" id="GO:0003682">
    <property type="term" value="F:chromatin binding"/>
    <property type="evidence" value="ECO:0007669"/>
    <property type="project" value="InterPro"/>
</dbReference>
<dbReference type="PANTHER" id="PTHR36384">
    <property type="entry name" value="SAWADEE PROTEIN"/>
    <property type="match status" value="1"/>
</dbReference>
<keyword evidence="3" id="KW-1185">Reference proteome</keyword>
<dbReference type="eggNOG" id="ENOG502RYMA">
    <property type="taxonomic scope" value="Eukaryota"/>
</dbReference>
<feature type="domain" description="SAWADEE" evidence="1">
    <location>
        <begin position="1"/>
        <end position="139"/>
    </location>
</feature>
<dbReference type="PANTHER" id="PTHR36384:SF1">
    <property type="entry name" value="SAWADEE PROTEIN"/>
    <property type="match status" value="1"/>
</dbReference>
<dbReference type="OMA" id="ELDEWYD"/>
<reference evidence="3" key="1">
    <citation type="journal article" date="2015" name="Nat. Plants">
        <title>Genome expansion of Arabis alpina linked with retrotransposition and reduced symmetric DNA methylation.</title>
        <authorList>
            <person name="Willing E.M."/>
            <person name="Rawat V."/>
            <person name="Mandakova T."/>
            <person name="Maumus F."/>
            <person name="James G.V."/>
            <person name="Nordstroem K.J."/>
            <person name="Becker C."/>
            <person name="Warthmann N."/>
            <person name="Chica C."/>
            <person name="Szarzynska B."/>
            <person name="Zytnicki M."/>
            <person name="Albani M.C."/>
            <person name="Kiefer C."/>
            <person name="Bergonzi S."/>
            <person name="Castaings L."/>
            <person name="Mateos J.L."/>
            <person name="Berns M.C."/>
            <person name="Bujdoso N."/>
            <person name="Piofczyk T."/>
            <person name="de Lorenzo L."/>
            <person name="Barrero-Sicilia C."/>
            <person name="Mateos I."/>
            <person name="Piednoel M."/>
            <person name="Hagmann J."/>
            <person name="Chen-Min-Tao R."/>
            <person name="Iglesias-Fernandez R."/>
            <person name="Schuster S.C."/>
            <person name="Alonso-Blanco C."/>
            <person name="Roudier F."/>
            <person name="Carbonero P."/>
            <person name="Paz-Ares J."/>
            <person name="Davis S.J."/>
            <person name="Pecinka A."/>
            <person name="Quesneville H."/>
            <person name="Colot V."/>
            <person name="Lysak M.A."/>
            <person name="Weigel D."/>
            <person name="Coupland G."/>
            <person name="Schneeberger K."/>
        </authorList>
    </citation>
    <scope>NUCLEOTIDE SEQUENCE [LARGE SCALE GENOMIC DNA]</scope>
    <source>
        <strain evidence="3">cv. Pajares</strain>
    </source>
</reference>
<sequence length="202" mass="22937">MEFRSPEDEAWYGVEVWSLCNDLVVNFNGFSHEYDEVYPLEDFKNSEQIQEFEERFRVCSVQMQDLECPIVSEGTKVCATCPSDTGEVKFYDAIMVGVERSKHGWDEDGSEVCGCEFRLYWKQGPCVGQVTSAKIGDICLKSEDSRVNPKVFSFLKEARRQIHGGASSSHQGAETEWQKTLRRVTSALRNYNLSSSVSENQG</sequence>
<evidence type="ECO:0000313" key="2">
    <source>
        <dbReference type="EMBL" id="KFK29038.1"/>
    </source>
</evidence>
<dbReference type="InterPro" id="IPR032001">
    <property type="entry name" value="SAWADEE_dom"/>
</dbReference>
<protein>
    <recommendedName>
        <fullName evidence="1">SAWADEE domain-containing protein</fullName>
    </recommendedName>
</protein>
<dbReference type="AlphaFoldDB" id="A0A087GGN6"/>
<gene>
    <name evidence="2" type="ordered locus">AALP_Aa7g080600</name>
</gene>
<evidence type="ECO:0000313" key="3">
    <source>
        <dbReference type="Proteomes" id="UP000029120"/>
    </source>
</evidence>
<dbReference type="Proteomes" id="UP000029120">
    <property type="component" value="Chromosome 7"/>
</dbReference>
<accession>A0A087GGN6</accession>
<evidence type="ECO:0000259" key="1">
    <source>
        <dbReference type="Pfam" id="PF16719"/>
    </source>
</evidence>
<name>A0A087GGN6_ARAAL</name>